<dbReference type="PROSITE" id="PS51762">
    <property type="entry name" value="GH16_2"/>
    <property type="match status" value="1"/>
</dbReference>
<gene>
    <name evidence="4" type="ORF">H010_11759</name>
</gene>
<dbReference type="RefSeq" id="WP_068175833.1">
    <property type="nucleotide sequence ID" value="NZ_AOGK01000009.1"/>
</dbReference>
<protein>
    <recommendedName>
        <fullName evidence="3">GH16 domain-containing protein</fullName>
    </recommendedName>
</protein>
<evidence type="ECO:0000313" key="4">
    <source>
        <dbReference type="EMBL" id="MDG5975934.1"/>
    </source>
</evidence>
<dbReference type="OrthoDB" id="8897502at2"/>
<proteinExistence type="inferred from homology"/>
<keyword evidence="5" id="KW-1185">Reference proteome</keyword>
<dbReference type="InterPro" id="IPR013320">
    <property type="entry name" value="ConA-like_dom_sf"/>
</dbReference>
<evidence type="ECO:0000256" key="2">
    <source>
        <dbReference type="SAM" id="SignalP"/>
    </source>
</evidence>
<dbReference type="InterPro" id="IPR000757">
    <property type="entry name" value="Beta-glucanase-like"/>
</dbReference>
<feature type="chain" id="PRO_5040855144" description="GH16 domain-containing protein" evidence="2">
    <location>
        <begin position="34"/>
        <end position="319"/>
    </location>
</feature>
<organism evidence="4 5">
    <name type="scientific">Hydrogenophaga taeniospiralis CCUG 15921</name>
    <dbReference type="NCBI Taxonomy" id="1281780"/>
    <lineage>
        <taxon>Bacteria</taxon>
        <taxon>Pseudomonadati</taxon>
        <taxon>Pseudomonadota</taxon>
        <taxon>Betaproteobacteria</taxon>
        <taxon>Burkholderiales</taxon>
        <taxon>Comamonadaceae</taxon>
        <taxon>Hydrogenophaga</taxon>
    </lineage>
</organism>
<dbReference type="Proteomes" id="UP001152876">
    <property type="component" value="Unassembled WGS sequence"/>
</dbReference>
<evidence type="ECO:0000259" key="3">
    <source>
        <dbReference type="PROSITE" id="PS51762"/>
    </source>
</evidence>
<comment type="caution">
    <text evidence="4">The sequence shown here is derived from an EMBL/GenBank/DDBJ whole genome shotgun (WGS) entry which is preliminary data.</text>
</comment>
<dbReference type="SUPFAM" id="SSF49899">
    <property type="entry name" value="Concanavalin A-like lectins/glucanases"/>
    <property type="match status" value="1"/>
</dbReference>
<feature type="signal peptide" evidence="2">
    <location>
        <begin position="1"/>
        <end position="33"/>
    </location>
</feature>
<feature type="domain" description="GH16" evidence="3">
    <location>
        <begin position="91"/>
        <end position="300"/>
    </location>
</feature>
<dbReference type="GO" id="GO:0005975">
    <property type="term" value="P:carbohydrate metabolic process"/>
    <property type="evidence" value="ECO:0007669"/>
    <property type="project" value="InterPro"/>
</dbReference>
<sequence length="319" mass="34418">MQTTIHPRTRRRTKAPTTWLALAAIGLAAPACGGGGGGGASHASGRAICTDTATPAGATQVGALQLVILDCPKLADVDFTGKADARKYYSGLYFTKPRPSSLYEQADDGLILKKGGVVATVKMTSHPGLFPLLSGSQPFYIEAQASTSSNDPDNFPAIWLMPIEHNLRLEDVYPPDPKGFERWLELDIDEGGFGPGGHHTAISWSGKWPNYQKLQNPNATSTVPLDRTQPNVFGVSYDPATLTVRWWMNGQQVLEAGPPYVPEIARRQHFYLIVSAQSHRNISDYQMKFMGVRAFVGAAARANASTANPMAALPPKGTR</sequence>
<dbReference type="EMBL" id="AOGK01000009">
    <property type="protein sequence ID" value="MDG5975934.1"/>
    <property type="molecule type" value="Genomic_DNA"/>
</dbReference>
<comment type="similarity">
    <text evidence="1">Belongs to the glycosyl hydrolase 16 family.</text>
</comment>
<dbReference type="AlphaFoldDB" id="A0A9X4SA45"/>
<evidence type="ECO:0000256" key="1">
    <source>
        <dbReference type="ARBA" id="ARBA00006865"/>
    </source>
</evidence>
<dbReference type="Gene3D" id="2.60.120.200">
    <property type="match status" value="1"/>
</dbReference>
<keyword evidence="2" id="KW-0732">Signal</keyword>
<evidence type="ECO:0000313" key="5">
    <source>
        <dbReference type="Proteomes" id="UP001152876"/>
    </source>
</evidence>
<name>A0A9X4SA45_9BURK</name>
<accession>A0A9X4SA45</accession>
<dbReference type="GO" id="GO:0004553">
    <property type="term" value="F:hydrolase activity, hydrolyzing O-glycosyl compounds"/>
    <property type="evidence" value="ECO:0007669"/>
    <property type="project" value="InterPro"/>
</dbReference>
<reference evidence="4" key="1">
    <citation type="submission" date="2013-01" db="EMBL/GenBank/DDBJ databases">
        <title>Genome draft of Hydrogenophaga taeniospiralis 2K1.</title>
        <authorList>
            <person name="Gomila M."/>
            <person name="Lalucat J."/>
        </authorList>
    </citation>
    <scope>NUCLEOTIDE SEQUENCE</scope>
    <source>
        <strain evidence="4">CCUG 15921</strain>
    </source>
</reference>